<evidence type="ECO:0000256" key="5">
    <source>
        <dbReference type="ARBA" id="ARBA00023136"/>
    </source>
</evidence>
<evidence type="ECO:0000259" key="7">
    <source>
        <dbReference type="Pfam" id="PF00892"/>
    </source>
</evidence>
<feature type="transmembrane region" description="Helical" evidence="6">
    <location>
        <begin position="180"/>
        <end position="202"/>
    </location>
</feature>
<dbReference type="EMBL" id="JAAZNV010000005">
    <property type="protein sequence ID" value="NMB91264.1"/>
    <property type="molecule type" value="Genomic_DNA"/>
</dbReference>
<dbReference type="SUPFAM" id="SSF103481">
    <property type="entry name" value="Multidrug resistance efflux transporter EmrE"/>
    <property type="match status" value="2"/>
</dbReference>
<dbReference type="GO" id="GO:0016020">
    <property type="term" value="C:membrane"/>
    <property type="evidence" value="ECO:0007669"/>
    <property type="project" value="UniProtKB-SubCell"/>
</dbReference>
<feature type="transmembrane region" description="Helical" evidence="6">
    <location>
        <begin position="90"/>
        <end position="109"/>
    </location>
</feature>
<keyword evidence="3 6" id="KW-0812">Transmembrane</keyword>
<feature type="domain" description="EamA" evidence="7">
    <location>
        <begin position="2"/>
        <end position="132"/>
    </location>
</feature>
<dbReference type="AlphaFoldDB" id="A0A7X9E6A7"/>
<comment type="subcellular location">
    <subcellularLocation>
        <location evidence="1">Membrane</location>
        <topology evidence="1">Multi-pass membrane protein</topology>
    </subcellularLocation>
</comment>
<sequence>MWFWLAFCSAITGAVEITLNKKVLNKVSATVLTWSLFTLSLPLIAYFAIKNGLPSLNQMFFLGVVASSLTFIFSKTISNETIKNNSVSKVFPLAAFNGFFTYIFGLLFLSESLRLVPVIGLFLTIIGSYILNADQAKEDLLKPLKLLFTNKSYLLFLFAIMLNALTAIFDKIGINNTQPINAAFTLLVEDMIMIVILTAYLFKKEHKKWFKEFKDNFVILLANGLTYGISTLLVFSAFTGGPIALVLGIKRLQIFFVLIFSYLFLRDKPTRYSWIAAIVMSLGTLMIKLG</sequence>
<name>A0A7X9E6A7_UNCKA</name>
<dbReference type="Pfam" id="PF00892">
    <property type="entry name" value="EamA"/>
    <property type="match status" value="2"/>
</dbReference>
<dbReference type="InterPro" id="IPR000620">
    <property type="entry name" value="EamA_dom"/>
</dbReference>
<feature type="transmembrane region" description="Helical" evidence="6">
    <location>
        <begin position="153"/>
        <end position="174"/>
    </location>
</feature>
<reference evidence="8 9" key="1">
    <citation type="journal article" date="2020" name="Biotechnol. Biofuels">
        <title>New insights from the biogas microbiome by comprehensive genome-resolved metagenomics of nearly 1600 species originating from multiple anaerobic digesters.</title>
        <authorList>
            <person name="Campanaro S."/>
            <person name="Treu L."/>
            <person name="Rodriguez-R L.M."/>
            <person name="Kovalovszki A."/>
            <person name="Ziels R.M."/>
            <person name="Maus I."/>
            <person name="Zhu X."/>
            <person name="Kougias P.G."/>
            <person name="Basile A."/>
            <person name="Luo G."/>
            <person name="Schluter A."/>
            <person name="Konstantinidis K.T."/>
            <person name="Angelidaki I."/>
        </authorList>
    </citation>
    <scope>NUCLEOTIDE SEQUENCE [LARGE SCALE GENOMIC DNA]</scope>
    <source>
        <strain evidence="8">AS27yjCOA_202</strain>
    </source>
</reference>
<evidence type="ECO:0000256" key="1">
    <source>
        <dbReference type="ARBA" id="ARBA00004141"/>
    </source>
</evidence>
<evidence type="ECO:0000256" key="4">
    <source>
        <dbReference type="ARBA" id="ARBA00022989"/>
    </source>
</evidence>
<organism evidence="8 9">
    <name type="scientific">candidate division WWE3 bacterium</name>
    <dbReference type="NCBI Taxonomy" id="2053526"/>
    <lineage>
        <taxon>Bacteria</taxon>
        <taxon>Katanobacteria</taxon>
    </lineage>
</organism>
<comment type="similarity">
    <text evidence="2">Belongs to the EamA transporter family.</text>
</comment>
<evidence type="ECO:0000256" key="2">
    <source>
        <dbReference type="ARBA" id="ARBA00007362"/>
    </source>
</evidence>
<protein>
    <submittedName>
        <fullName evidence="8">EamA family transporter</fullName>
    </submittedName>
</protein>
<feature type="domain" description="EamA" evidence="7">
    <location>
        <begin position="152"/>
        <end position="287"/>
    </location>
</feature>
<dbReference type="PANTHER" id="PTHR32322">
    <property type="entry name" value="INNER MEMBRANE TRANSPORTER"/>
    <property type="match status" value="1"/>
</dbReference>
<feature type="transmembrane region" description="Helical" evidence="6">
    <location>
        <begin position="272"/>
        <end position="289"/>
    </location>
</feature>
<proteinExistence type="inferred from homology"/>
<feature type="transmembrane region" description="Helical" evidence="6">
    <location>
        <begin position="55"/>
        <end position="78"/>
    </location>
</feature>
<dbReference type="PANTHER" id="PTHR32322:SF2">
    <property type="entry name" value="EAMA DOMAIN-CONTAINING PROTEIN"/>
    <property type="match status" value="1"/>
</dbReference>
<feature type="transmembrane region" description="Helical" evidence="6">
    <location>
        <begin position="217"/>
        <end position="238"/>
    </location>
</feature>
<feature type="transmembrane region" description="Helical" evidence="6">
    <location>
        <begin position="31"/>
        <end position="49"/>
    </location>
</feature>
<keyword evidence="4 6" id="KW-1133">Transmembrane helix</keyword>
<dbReference type="InterPro" id="IPR037185">
    <property type="entry name" value="EmrE-like"/>
</dbReference>
<evidence type="ECO:0000256" key="3">
    <source>
        <dbReference type="ARBA" id="ARBA00022692"/>
    </source>
</evidence>
<comment type="caution">
    <text evidence="8">The sequence shown here is derived from an EMBL/GenBank/DDBJ whole genome shotgun (WGS) entry which is preliminary data.</text>
</comment>
<keyword evidence="5 6" id="KW-0472">Membrane</keyword>
<gene>
    <name evidence="8" type="ORF">GYA37_00250</name>
</gene>
<dbReference type="Gene3D" id="1.10.3730.20">
    <property type="match status" value="1"/>
</dbReference>
<feature type="transmembrane region" description="Helical" evidence="6">
    <location>
        <begin position="115"/>
        <end position="132"/>
    </location>
</feature>
<accession>A0A7X9E6A7</accession>
<feature type="transmembrane region" description="Helical" evidence="6">
    <location>
        <begin position="244"/>
        <end position="265"/>
    </location>
</feature>
<dbReference type="Proteomes" id="UP000590542">
    <property type="component" value="Unassembled WGS sequence"/>
</dbReference>
<evidence type="ECO:0000313" key="9">
    <source>
        <dbReference type="Proteomes" id="UP000590542"/>
    </source>
</evidence>
<evidence type="ECO:0000256" key="6">
    <source>
        <dbReference type="SAM" id="Phobius"/>
    </source>
</evidence>
<evidence type="ECO:0000313" key="8">
    <source>
        <dbReference type="EMBL" id="NMB91264.1"/>
    </source>
</evidence>
<dbReference type="InterPro" id="IPR050638">
    <property type="entry name" value="AA-Vitamin_Transporters"/>
</dbReference>